<accession>A0ABQ0C4Z8</accession>
<evidence type="ECO:0000313" key="9">
    <source>
        <dbReference type="Proteomes" id="UP001628193"/>
    </source>
</evidence>
<feature type="transmembrane region" description="Helical" evidence="7">
    <location>
        <begin position="171"/>
        <end position="196"/>
    </location>
</feature>
<keyword evidence="6 7" id="KW-0472">Membrane</keyword>
<evidence type="ECO:0000256" key="5">
    <source>
        <dbReference type="ARBA" id="ARBA00022989"/>
    </source>
</evidence>
<keyword evidence="4 7" id="KW-0812">Transmembrane</keyword>
<evidence type="ECO:0000256" key="7">
    <source>
        <dbReference type="SAM" id="Phobius"/>
    </source>
</evidence>
<feature type="transmembrane region" description="Helical" evidence="7">
    <location>
        <begin position="84"/>
        <end position="102"/>
    </location>
</feature>
<evidence type="ECO:0000313" key="8">
    <source>
        <dbReference type="EMBL" id="GAB0055949.1"/>
    </source>
</evidence>
<dbReference type="InterPro" id="IPR010290">
    <property type="entry name" value="TM_effector"/>
</dbReference>
<name>A0ABQ0C4Z8_9PROT</name>
<dbReference type="InterPro" id="IPR036259">
    <property type="entry name" value="MFS_trans_sf"/>
</dbReference>
<feature type="transmembrane region" description="Helical" evidence="7">
    <location>
        <begin position="227"/>
        <end position="252"/>
    </location>
</feature>
<keyword evidence="9" id="KW-1185">Reference proteome</keyword>
<dbReference type="Gene3D" id="1.20.1250.20">
    <property type="entry name" value="MFS general substrate transporter like domains"/>
    <property type="match status" value="1"/>
</dbReference>
<dbReference type="RefSeq" id="WP_420903659.1">
    <property type="nucleotide sequence ID" value="NZ_BAAFGK010000001.1"/>
</dbReference>
<comment type="subcellular location">
    <subcellularLocation>
        <location evidence="1">Cell membrane</location>
        <topology evidence="1">Multi-pass membrane protein</topology>
    </subcellularLocation>
</comment>
<evidence type="ECO:0000256" key="2">
    <source>
        <dbReference type="ARBA" id="ARBA00022448"/>
    </source>
</evidence>
<organism evidence="8 9">
    <name type="scientific">Candidatus Magnetaquiglobus chichijimensis</name>
    <dbReference type="NCBI Taxonomy" id="3141448"/>
    <lineage>
        <taxon>Bacteria</taxon>
        <taxon>Pseudomonadati</taxon>
        <taxon>Pseudomonadota</taxon>
        <taxon>Magnetococcia</taxon>
        <taxon>Magnetococcales</taxon>
        <taxon>Candidatus Magnetaquicoccaceae</taxon>
        <taxon>Candidatus Magnetaquiglobus</taxon>
    </lineage>
</organism>
<feature type="transmembrane region" description="Helical" evidence="7">
    <location>
        <begin position="264"/>
        <end position="283"/>
    </location>
</feature>
<keyword evidence="5 7" id="KW-1133">Transmembrane helix</keyword>
<feature type="transmembrane region" description="Helical" evidence="7">
    <location>
        <begin position="20"/>
        <end position="38"/>
    </location>
</feature>
<proteinExistence type="predicted"/>
<feature type="transmembrane region" description="Helical" evidence="7">
    <location>
        <begin position="290"/>
        <end position="309"/>
    </location>
</feature>
<evidence type="ECO:0000256" key="1">
    <source>
        <dbReference type="ARBA" id="ARBA00004651"/>
    </source>
</evidence>
<dbReference type="Pfam" id="PF05977">
    <property type="entry name" value="MFS_3"/>
    <property type="match status" value="1"/>
</dbReference>
<evidence type="ECO:0000256" key="6">
    <source>
        <dbReference type="ARBA" id="ARBA00023136"/>
    </source>
</evidence>
<dbReference type="EMBL" id="BAAFGK010000001">
    <property type="protein sequence ID" value="GAB0055949.1"/>
    <property type="molecule type" value="Genomic_DNA"/>
</dbReference>
<comment type="caution">
    <text evidence="8">The sequence shown here is derived from an EMBL/GenBank/DDBJ whole genome shotgun (WGS) entry which is preliminary data.</text>
</comment>
<sequence>MVSRSVFSHDAFRIFWYGRILGNVATFMQGVTIAWLVYASARRTLDEAESMYLVGLLGLAQFLPMFLLALVAGAMADRHDRRRILLGCTLVQLGCAVGFTVVSAQSEASIPTIFFLAGLFGAARAFEMPARMALTPALIPREILPNAIAWNTLGVQGGIILGPWLGGVLCAFSATLACATALGLYLLSLAAMLRLLAMVIDAQPRNGDGSRLVMIREGLVHLWGSRVVLGAISLDLFAVLLGGVTALLPAYARDILEIGPEGLGLLRTMVGLGGGGMTLWLAWHPIRRHIGVWMLGGVAAYGLATLWFAYSREVWVSMLALMCIGATDSVSVFVRQNLVQILTPDSMRGRVSAVSGLFISASNELGEFESGMAARYLGVVGSAVFGGVGALVVTGLWARLFPGLRKVDRLSLVG</sequence>
<dbReference type="PANTHER" id="PTHR23513">
    <property type="entry name" value="INTEGRAL MEMBRANE EFFLUX PROTEIN-RELATED"/>
    <property type="match status" value="1"/>
</dbReference>
<feature type="transmembrane region" description="Helical" evidence="7">
    <location>
        <begin position="376"/>
        <end position="398"/>
    </location>
</feature>
<keyword evidence="3" id="KW-1003">Cell membrane</keyword>
<reference evidence="8 9" key="1">
    <citation type="submission" date="2024-05" db="EMBL/GenBank/DDBJ databases">
        <authorList>
            <consortium name="Candidatus Magnetaquicoccaceae bacterium FCR-1 genome sequencing consortium"/>
            <person name="Shimoshige H."/>
            <person name="Shimamura S."/>
            <person name="Taoka A."/>
            <person name="Kobayashi H."/>
            <person name="Maekawa T."/>
        </authorList>
    </citation>
    <scope>NUCLEOTIDE SEQUENCE [LARGE SCALE GENOMIC DNA]</scope>
    <source>
        <strain evidence="8 9">FCR-1</strain>
    </source>
</reference>
<feature type="transmembrane region" description="Helical" evidence="7">
    <location>
        <begin position="147"/>
        <end position="165"/>
    </location>
</feature>
<dbReference type="Proteomes" id="UP001628193">
    <property type="component" value="Unassembled WGS sequence"/>
</dbReference>
<feature type="transmembrane region" description="Helical" evidence="7">
    <location>
        <begin position="315"/>
        <end position="334"/>
    </location>
</feature>
<evidence type="ECO:0000256" key="4">
    <source>
        <dbReference type="ARBA" id="ARBA00022692"/>
    </source>
</evidence>
<keyword evidence="2" id="KW-0813">Transport</keyword>
<dbReference type="PANTHER" id="PTHR23513:SF9">
    <property type="entry name" value="ENTEROBACTIN EXPORTER ENTS"/>
    <property type="match status" value="1"/>
</dbReference>
<feature type="transmembrane region" description="Helical" evidence="7">
    <location>
        <begin position="50"/>
        <end position="72"/>
    </location>
</feature>
<dbReference type="SUPFAM" id="SSF103473">
    <property type="entry name" value="MFS general substrate transporter"/>
    <property type="match status" value="1"/>
</dbReference>
<reference evidence="8 9" key="2">
    <citation type="submission" date="2024-09" db="EMBL/GenBank/DDBJ databases">
        <title>Draft genome sequence of Candidatus Magnetaquicoccaceae bacterium FCR-1.</title>
        <authorList>
            <person name="Shimoshige H."/>
            <person name="Shimamura S."/>
            <person name="Taoka A."/>
            <person name="Kobayashi H."/>
            <person name="Maekawa T."/>
        </authorList>
    </citation>
    <scope>NUCLEOTIDE SEQUENCE [LARGE SCALE GENOMIC DNA]</scope>
    <source>
        <strain evidence="8 9">FCR-1</strain>
    </source>
</reference>
<evidence type="ECO:0000256" key="3">
    <source>
        <dbReference type="ARBA" id="ARBA00022475"/>
    </source>
</evidence>
<protein>
    <submittedName>
        <fullName evidence="8">Enterobactin exporter EntS</fullName>
    </submittedName>
</protein>
<dbReference type="CDD" id="cd06173">
    <property type="entry name" value="MFS_MefA_like"/>
    <property type="match status" value="1"/>
</dbReference>
<feature type="transmembrane region" description="Helical" evidence="7">
    <location>
        <begin position="108"/>
        <end position="126"/>
    </location>
</feature>
<gene>
    <name evidence="8" type="primary">entS</name>
    <name evidence="8" type="ORF">SIID45300_00248</name>
</gene>